<dbReference type="AlphaFoldDB" id="A0A3M8XCP2"/>
<dbReference type="InterPro" id="IPR036259">
    <property type="entry name" value="MFS_trans_sf"/>
</dbReference>
<dbReference type="GO" id="GO:0005886">
    <property type="term" value="C:plasma membrane"/>
    <property type="evidence" value="ECO:0007669"/>
    <property type="project" value="UniProtKB-SubCell"/>
</dbReference>
<evidence type="ECO:0000256" key="5">
    <source>
        <dbReference type="ARBA" id="ARBA00023136"/>
    </source>
</evidence>
<dbReference type="Gene3D" id="1.20.1250.20">
    <property type="entry name" value="MFS general substrate transporter like domains"/>
    <property type="match status" value="1"/>
</dbReference>
<evidence type="ECO:0000256" key="6">
    <source>
        <dbReference type="SAM" id="MobiDB-lite"/>
    </source>
</evidence>
<evidence type="ECO:0000256" key="3">
    <source>
        <dbReference type="ARBA" id="ARBA00022692"/>
    </source>
</evidence>
<feature type="transmembrane region" description="Helical" evidence="7">
    <location>
        <begin position="41"/>
        <end position="61"/>
    </location>
</feature>
<keyword evidence="9" id="KW-1185">Reference proteome</keyword>
<feature type="compositionally biased region" description="Basic residues" evidence="6">
    <location>
        <begin position="197"/>
        <end position="206"/>
    </location>
</feature>
<feature type="region of interest" description="Disordered" evidence="6">
    <location>
        <begin position="188"/>
        <end position="234"/>
    </location>
</feature>
<comment type="subcellular location">
    <subcellularLocation>
        <location evidence="1">Cell membrane</location>
        <topology evidence="1">Multi-pass membrane protein</topology>
    </subcellularLocation>
</comment>
<evidence type="ECO:0000313" key="9">
    <source>
        <dbReference type="Proteomes" id="UP000275401"/>
    </source>
</evidence>
<keyword evidence="4 7" id="KW-1133">Transmembrane helix</keyword>
<evidence type="ECO:0000256" key="2">
    <source>
        <dbReference type="ARBA" id="ARBA00022475"/>
    </source>
</evidence>
<evidence type="ECO:0000256" key="4">
    <source>
        <dbReference type="ARBA" id="ARBA00022989"/>
    </source>
</evidence>
<comment type="caution">
    <text evidence="8">The sequence shown here is derived from an EMBL/GenBank/DDBJ whole genome shotgun (WGS) entry which is preliminary data.</text>
</comment>
<evidence type="ECO:0000256" key="1">
    <source>
        <dbReference type="ARBA" id="ARBA00004651"/>
    </source>
</evidence>
<name>A0A3M8XCP2_9ACTN</name>
<dbReference type="EMBL" id="RIBZ01000026">
    <property type="protein sequence ID" value="RNG38243.1"/>
    <property type="molecule type" value="Genomic_DNA"/>
</dbReference>
<reference evidence="8 9" key="1">
    <citation type="submission" date="2018-11" db="EMBL/GenBank/DDBJ databases">
        <title>The Potential of Streptomyces as Biocontrol Agents against the Tomato grey mould, Botrytis cinerea (Gray mold) Frontiers in Microbiology.</title>
        <authorList>
            <person name="Li D."/>
        </authorList>
    </citation>
    <scope>NUCLEOTIDE SEQUENCE [LARGE SCALE GENOMIC DNA]</scope>
    <source>
        <strain evidence="8 9">NEAU-LD23</strain>
    </source>
</reference>
<dbReference type="PANTHER" id="PTHR23513:SF6">
    <property type="entry name" value="MAJOR FACILITATOR SUPERFAMILY ASSOCIATED DOMAIN-CONTAINING PROTEIN"/>
    <property type="match status" value="1"/>
</dbReference>
<dbReference type="GO" id="GO:0022857">
    <property type="term" value="F:transmembrane transporter activity"/>
    <property type="evidence" value="ECO:0007669"/>
    <property type="project" value="InterPro"/>
</dbReference>
<keyword evidence="5 7" id="KW-0472">Membrane</keyword>
<evidence type="ECO:0000256" key="7">
    <source>
        <dbReference type="SAM" id="Phobius"/>
    </source>
</evidence>
<feature type="transmembrane region" description="Helical" evidence="7">
    <location>
        <begin position="73"/>
        <end position="92"/>
    </location>
</feature>
<organism evidence="8 9">
    <name type="scientific">Streptomyces botrytidirepellens</name>
    <dbReference type="NCBI Taxonomy" id="2486417"/>
    <lineage>
        <taxon>Bacteria</taxon>
        <taxon>Bacillati</taxon>
        <taxon>Actinomycetota</taxon>
        <taxon>Actinomycetes</taxon>
        <taxon>Kitasatosporales</taxon>
        <taxon>Streptomycetaceae</taxon>
        <taxon>Streptomyces</taxon>
    </lineage>
</organism>
<feature type="transmembrane region" description="Helical" evidence="7">
    <location>
        <begin position="12"/>
        <end position="35"/>
    </location>
</feature>
<evidence type="ECO:0000313" key="8">
    <source>
        <dbReference type="EMBL" id="RNG38243.1"/>
    </source>
</evidence>
<dbReference type="InterPro" id="IPR011701">
    <property type="entry name" value="MFS"/>
</dbReference>
<dbReference type="SUPFAM" id="SSF103473">
    <property type="entry name" value="MFS general substrate transporter"/>
    <property type="match status" value="1"/>
</dbReference>
<dbReference type="Pfam" id="PF07690">
    <property type="entry name" value="MFS_1"/>
    <property type="match status" value="1"/>
</dbReference>
<keyword evidence="3 7" id="KW-0812">Transmembrane</keyword>
<gene>
    <name evidence="8" type="ORF">EEJ42_01400</name>
</gene>
<dbReference type="Proteomes" id="UP000275401">
    <property type="component" value="Unassembled WGS sequence"/>
</dbReference>
<accession>A0A3M8XCP2</accession>
<sequence>MRLLRQRPVLILWLAETLSVFGDRFFTLALMWTVWDRAGAVAMGVVAMIESIPHILIGAFGRRVLSRFASFRALAVVDAAQVAVVGAMPWLWDSIGLPGVMVVIVLIGTADAITEPNRAALTPELVEKDQVQPVNGLMDLTGRFTWVLGPGTAALLLAFISAETLFLIDAVTFAASALALSWLAQSEQRPDAPASPRRAKPWALRRRGPEPRRPRRVHRAGAGRGRDPPTLGSR</sequence>
<keyword evidence="2" id="KW-1003">Cell membrane</keyword>
<dbReference type="PANTHER" id="PTHR23513">
    <property type="entry name" value="INTEGRAL MEMBRANE EFFLUX PROTEIN-RELATED"/>
    <property type="match status" value="1"/>
</dbReference>
<feature type="transmembrane region" description="Helical" evidence="7">
    <location>
        <begin position="153"/>
        <end position="180"/>
    </location>
</feature>
<protein>
    <submittedName>
        <fullName evidence="8">MFS transporter</fullName>
    </submittedName>
</protein>
<proteinExistence type="predicted"/>